<dbReference type="EMBL" id="DVOB01000184">
    <property type="protein sequence ID" value="HIU96749.1"/>
    <property type="molecule type" value="Genomic_DNA"/>
</dbReference>
<evidence type="ECO:0000256" key="2">
    <source>
        <dbReference type="SAM" id="Phobius"/>
    </source>
</evidence>
<keyword evidence="2" id="KW-0472">Membrane</keyword>
<comment type="caution">
    <text evidence="4">The sequence shown here is derived from an EMBL/GenBank/DDBJ whole genome shotgun (WGS) entry which is preliminary data.</text>
</comment>
<feature type="transmembrane region" description="Helical" evidence="2">
    <location>
        <begin position="82"/>
        <end position="98"/>
    </location>
</feature>
<reference evidence="4" key="2">
    <citation type="journal article" date="2021" name="PeerJ">
        <title>Extensive microbial diversity within the chicken gut microbiome revealed by metagenomics and culture.</title>
        <authorList>
            <person name="Gilroy R."/>
            <person name="Ravi A."/>
            <person name="Getino M."/>
            <person name="Pursley I."/>
            <person name="Horton D.L."/>
            <person name="Alikhan N.F."/>
            <person name="Baker D."/>
            <person name="Gharbi K."/>
            <person name="Hall N."/>
            <person name="Watson M."/>
            <person name="Adriaenssens E.M."/>
            <person name="Foster-Nyarko E."/>
            <person name="Jarju S."/>
            <person name="Secka A."/>
            <person name="Antonio M."/>
            <person name="Oren A."/>
            <person name="Chaudhuri R.R."/>
            <person name="La Ragione R."/>
            <person name="Hildebrand F."/>
            <person name="Pallen M.J."/>
        </authorList>
    </citation>
    <scope>NUCLEOTIDE SEQUENCE</scope>
    <source>
        <strain evidence="4">ChiSjej4B22-8349</strain>
    </source>
</reference>
<organism evidence="4 5">
    <name type="scientific">Candidatus Allocopromorpha excrementipullorum</name>
    <dbReference type="NCBI Taxonomy" id="2840743"/>
    <lineage>
        <taxon>Bacteria</taxon>
        <taxon>Bacillati</taxon>
        <taxon>Bacillota</taxon>
        <taxon>Clostridia</taxon>
        <taxon>Eubacteriales</taxon>
        <taxon>Eubacteriaceae</taxon>
        <taxon>Eubacteriaceae incertae sedis</taxon>
        <taxon>Candidatus Allocopromorpha</taxon>
    </lineage>
</organism>
<dbReference type="Proteomes" id="UP000824130">
    <property type="component" value="Unassembled WGS sequence"/>
</dbReference>
<evidence type="ECO:0000256" key="1">
    <source>
        <dbReference type="ARBA" id="ARBA00022801"/>
    </source>
</evidence>
<dbReference type="InterPro" id="IPR036457">
    <property type="entry name" value="PPM-type-like_dom_sf"/>
</dbReference>
<dbReference type="InterPro" id="IPR052016">
    <property type="entry name" value="Bact_Sigma-Reg"/>
</dbReference>
<dbReference type="PANTHER" id="PTHR43156:SF2">
    <property type="entry name" value="STAGE II SPORULATION PROTEIN E"/>
    <property type="match status" value="1"/>
</dbReference>
<keyword evidence="2" id="KW-0812">Transmembrane</keyword>
<dbReference type="InterPro" id="IPR001932">
    <property type="entry name" value="PPM-type_phosphatase-like_dom"/>
</dbReference>
<dbReference type="AlphaFoldDB" id="A0A9D1N7T0"/>
<reference evidence="4" key="1">
    <citation type="submission" date="2020-10" db="EMBL/GenBank/DDBJ databases">
        <authorList>
            <person name="Gilroy R."/>
        </authorList>
    </citation>
    <scope>NUCLEOTIDE SEQUENCE</scope>
    <source>
        <strain evidence="4">ChiSjej4B22-8349</strain>
    </source>
</reference>
<keyword evidence="1" id="KW-0378">Hydrolase</keyword>
<feature type="transmembrane region" description="Helical" evidence="2">
    <location>
        <begin position="21"/>
        <end position="42"/>
    </location>
</feature>
<evidence type="ECO:0000259" key="3">
    <source>
        <dbReference type="SMART" id="SM00331"/>
    </source>
</evidence>
<dbReference type="Gene3D" id="3.60.40.10">
    <property type="entry name" value="PPM-type phosphatase domain"/>
    <property type="match status" value="1"/>
</dbReference>
<evidence type="ECO:0000313" key="4">
    <source>
        <dbReference type="EMBL" id="HIU96749.1"/>
    </source>
</evidence>
<feature type="transmembrane region" description="Helical" evidence="2">
    <location>
        <begin position="104"/>
        <end position="126"/>
    </location>
</feature>
<protein>
    <submittedName>
        <fullName evidence="4">SpoIIE family protein phosphatase</fullName>
    </submittedName>
</protein>
<feature type="domain" description="PPM-type phosphatase" evidence="3">
    <location>
        <begin position="235"/>
        <end position="451"/>
    </location>
</feature>
<keyword evidence="2" id="KW-1133">Transmembrane helix</keyword>
<dbReference type="Pfam" id="PF07228">
    <property type="entry name" value="SpoIIE"/>
    <property type="match status" value="1"/>
</dbReference>
<dbReference type="SUPFAM" id="SSF81606">
    <property type="entry name" value="PP2C-like"/>
    <property type="match status" value="1"/>
</dbReference>
<evidence type="ECO:0000313" key="5">
    <source>
        <dbReference type="Proteomes" id="UP000824130"/>
    </source>
</evidence>
<feature type="transmembrane region" description="Helical" evidence="2">
    <location>
        <begin position="48"/>
        <end position="70"/>
    </location>
</feature>
<gene>
    <name evidence="4" type="ORF">IAD25_08635</name>
</gene>
<dbReference type="SMART" id="SM00331">
    <property type="entry name" value="PP2C_SIG"/>
    <property type="match status" value="1"/>
</dbReference>
<proteinExistence type="predicted"/>
<dbReference type="GO" id="GO:0016791">
    <property type="term" value="F:phosphatase activity"/>
    <property type="evidence" value="ECO:0007669"/>
    <property type="project" value="TreeGrafter"/>
</dbReference>
<sequence length="452" mass="47820">GRRGQAFRASSRTAVYTAGELRAASLVSVSLLLLNGLGLSFLSWPVVLFLAMAALAYLDPGTAFLTVAIGGIWTGVTGQGQWGLMATAVIGVATAALAGKKGGFVPAAVLIFTCWALGMAESGVVLGADNYCLLLSGASFLAVNWKFGGKLEKFIATYAGKEKPEKAEAGTKAAKLLKARAEDMEDLSELYSTYLDSRSVVAGQFDVTRQIMEDIRRRISGSARLAGSRSHEKFEVDISVAQCAAAGDINGDCCGWQDIGDGKVAMIVSDGMGKGKKAAAESLMVTKTIISLLRSGVTTDLTLKMVNAVMLMKDDEDSYATVDLAIVDKCTGKTKFYKIGAAPTLIRRKDKVEEVKLSAVPLGIVNGLKVRYVETVLKKDDWIIMMSDGVSDGGVAGGGGRSDVFLSMLKETAAGVRSTDTRTMSDLILNRAADSYIGKERDDLTVLVARLS</sequence>
<feature type="non-terminal residue" evidence="4">
    <location>
        <position position="1"/>
    </location>
</feature>
<accession>A0A9D1N7T0</accession>
<name>A0A9D1N7T0_9FIRM</name>
<dbReference type="PANTHER" id="PTHR43156">
    <property type="entry name" value="STAGE II SPORULATION PROTEIN E-RELATED"/>
    <property type="match status" value="1"/>
</dbReference>